<feature type="region of interest" description="Disordered" evidence="1">
    <location>
        <begin position="1"/>
        <end position="25"/>
    </location>
</feature>
<feature type="non-terminal residue" evidence="2">
    <location>
        <position position="25"/>
    </location>
</feature>
<protein>
    <submittedName>
        <fullName evidence="2">Uncharacterized protein</fullName>
    </submittedName>
</protein>
<gene>
    <name evidence="2" type="ORF">CISIN_1g0044242mg</name>
</gene>
<dbReference type="AlphaFoldDB" id="A0A067F6W4"/>
<reference evidence="2 3" key="1">
    <citation type="submission" date="2014-04" db="EMBL/GenBank/DDBJ databases">
        <authorList>
            <consortium name="International Citrus Genome Consortium"/>
            <person name="Gmitter F."/>
            <person name="Chen C."/>
            <person name="Farmerie W."/>
            <person name="Harkins T."/>
            <person name="Desany B."/>
            <person name="Mohiuddin M."/>
            <person name="Kodira C."/>
            <person name="Borodovsky M."/>
            <person name="Lomsadze A."/>
            <person name="Burns P."/>
            <person name="Jenkins J."/>
            <person name="Prochnik S."/>
            <person name="Shu S."/>
            <person name="Chapman J."/>
            <person name="Pitluck S."/>
            <person name="Schmutz J."/>
            <person name="Rokhsar D."/>
        </authorList>
    </citation>
    <scope>NUCLEOTIDE SEQUENCE</scope>
</reference>
<evidence type="ECO:0000313" key="3">
    <source>
        <dbReference type="Proteomes" id="UP000027120"/>
    </source>
</evidence>
<keyword evidence="3" id="KW-1185">Reference proteome</keyword>
<name>A0A067F6W4_CITSI</name>
<evidence type="ECO:0000313" key="2">
    <source>
        <dbReference type="EMBL" id="KDO59177.1"/>
    </source>
</evidence>
<feature type="compositionally biased region" description="Basic and acidic residues" evidence="1">
    <location>
        <begin position="8"/>
        <end position="25"/>
    </location>
</feature>
<accession>A0A067F6W4</accession>
<dbReference type="EMBL" id="KK784942">
    <property type="protein sequence ID" value="KDO59177.1"/>
    <property type="molecule type" value="Genomic_DNA"/>
</dbReference>
<sequence length="25" mass="2779">MGSFDEDGVTKTKALEKHQTDIDVN</sequence>
<organism evidence="2 3">
    <name type="scientific">Citrus sinensis</name>
    <name type="common">Sweet orange</name>
    <name type="synonym">Citrus aurantium var. sinensis</name>
    <dbReference type="NCBI Taxonomy" id="2711"/>
    <lineage>
        <taxon>Eukaryota</taxon>
        <taxon>Viridiplantae</taxon>
        <taxon>Streptophyta</taxon>
        <taxon>Embryophyta</taxon>
        <taxon>Tracheophyta</taxon>
        <taxon>Spermatophyta</taxon>
        <taxon>Magnoliopsida</taxon>
        <taxon>eudicotyledons</taxon>
        <taxon>Gunneridae</taxon>
        <taxon>Pentapetalae</taxon>
        <taxon>rosids</taxon>
        <taxon>malvids</taxon>
        <taxon>Sapindales</taxon>
        <taxon>Rutaceae</taxon>
        <taxon>Aurantioideae</taxon>
        <taxon>Citrus</taxon>
    </lineage>
</organism>
<proteinExistence type="predicted"/>
<evidence type="ECO:0000256" key="1">
    <source>
        <dbReference type="SAM" id="MobiDB-lite"/>
    </source>
</evidence>
<dbReference type="Proteomes" id="UP000027120">
    <property type="component" value="Unassembled WGS sequence"/>
</dbReference>